<evidence type="ECO:0000256" key="1">
    <source>
        <dbReference type="ARBA" id="ARBA00004240"/>
    </source>
</evidence>
<sequence>MERLFDQWEEDEEPLPEDELPEYLRKKPSIDLTKMDMSNPEAVLQATKKGQTVMMFVSVANKPSRARSEELTKIWQASLWSNHIQAERYLIDDDRAIFMFKDGSQAWTAKDFLLEQDELKEVQLESQTYPGKKPNIKNNAVRDEL</sequence>
<dbReference type="EMBL" id="OW152830">
    <property type="protein sequence ID" value="CAH2048597.1"/>
    <property type="molecule type" value="Genomic_DNA"/>
</dbReference>
<feature type="non-terminal residue" evidence="8">
    <location>
        <position position="145"/>
    </location>
</feature>
<keyword evidence="6" id="KW-0143">Chaperone</keyword>
<feature type="region of interest" description="Disordered" evidence="7">
    <location>
        <begin position="125"/>
        <end position="145"/>
    </location>
</feature>
<organism evidence="8 9">
    <name type="scientific">Iphiclides podalirius</name>
    <name type="common">scarce swallowtail</name>
    <dbReference type="NCBI Taxonomy" id="110791"/>
    <lineage>
        <taxon>Eukaryota</taxon>
        <taxon>Metazoa</taxon>
        <taxon>Ecdysozoa</taxon>
        <taxon>Arthropoda</taxon>
        <taxon>Hexapoda</taxon>
        <taxon>Insecta</taxon>
        <taxon>Pterygota</taxon>
        <taxon>Neoptera</taxon>
        <taxon>Endopterygota</taxon>
        <taxon>Lepidoptera</taxon>
        <taxon>Glossata</taxon>
        <taxon>Ditrysia</taxon>
        <taxon>Papilionoidea</taxon>
        <taxon>Papilionidae</taxon>
        <taxon>Papilioninae</taxon>
        <taxon>Iphiclides</taxon>
    </lineage>
</organism>
<evidence type="ECO:0000313" key="9">
    <source>
        <dbReference type="Proteomes" id="UP000837857"/>
    </source>
</evidence>
<accession>A0ABN8I5D6</accession>
<evidence type="ECO:0000256" key="4">
    <source>
        <dbReference type="ARBA" id="ARBA00022729"/>
    </source>
</evidence>
<keyword evidence="9" id="KW-1185">Reference proteome</keyword>
<dbReference type="Gene3D" id="3.30.70.260">
    <property type="match status" value="1"/>
</dbReference>
<dbReference type="Pfam" id="PF10185">
    <property type="entry name" value="Mesd"/>
    <property type="match status" value="1"/>
</dbReference>
<dbReference type="PANTHER" id="PTHR17600:SF2">
    <property type="entry name" value="LRP CHAPERONE MESD"/>
    <property type="match status" value="1"/>
</dbReference>
<evidence type="ECO:0000256" key="5">
    <source>
        <dbReference type="ARBA" id="ARBA00022824"/>
    </source>
</evidence>
<gene>
    <name evidence="8" type="ORF">IPOD504_LOCUS6208</name>
</gene>
<feature type="compositionally biased region" description="Acidic residues" evidence="7">
    <location>
        <begin position="7"/>
        <end position="21"/>
    </location>
</feature>
<protein>
    <recommendedName>
        <fullName evidence="10">LDLR chaperone boca</fullName>
    </recommendedName>
</protein>
<dbReference type="InterPro" id="IPR019330">
    <property type="entry name" value="MESD"/>
</dbReference>
<evidence type="ECO:0000256" key="2">
    <source>
        <dbReference type="ARBA" id="ARBA00011068"/>
    </source>
</evidence>
<evidence type="ECO:0000256" key="7">
    <source>
        <dbReference type="SAM" id="MobiDB-lite"/>
    </source>
</evidence>
<name>A0ABN8I5D6_9NEOP</name>
<evidence type="ECO:0000313" key="8">
    <source>
        <dbReference type="EMBL" id="CAH2048597.1"/>
    </source>
</evidence>
<evidence type="ECO:0000256" key="6">
    <source>
        <dbReference type="ARBA" id="ARBA00023186"/>
    </source>
</evidence>
<evidence type="ECO:0000256" key="3">
    <source>
        <dbReference type="ARBA" id="ARBA00022687"/>
    </source>
</evidence>
<proteinExistence type="inferred from homology"/>
<keyword evidence="4" id="KW-0732">Signal</keyword>
<feature type="region of interest" description="Disordered" evidence="7">
    <location>
        <begin position="1"/>
        <end position="21"/>
    </location>
</feature>
<dbReference type="Proteomes" id="UP000837857">
    <property type="component" value="Chromosome 18"/>
</dbReference>
<keyword evidence="5" id="KW-0256">Endoplasmic reticulum</keyword>
<reference evidence="8" key="1">
    <citation type="submission" date="2022-03" db="EMBL/GenBank/DDBJ databases">
        <authorList>
            <person name="Martin H S."/>
        </authorList>
    </citation>
    <scope>NUCLEOTIDE SEQUENCE</scope>
</reference>
<evidence type="ECO:0008006" key="10">
    <source>
        <dbReference type="Google" id="ProtNLM"/>
    </source>
</evidence>
<comment type="subcellular location">
    <subcellularLocation>
        <location evidence="1">Endoplasmic reticulum</location>
    </subcellularLocation>
</comment>
<comment type="similarity">
    <text evidence="2">Belongs to the MESD family.</text>
</comment>
<dbReference type="PANTHER" id="PTHR17600">
    <property type="entry name" value="MESODERM DEVELOPMENT CANDIDATE 2"/>
    <property type="match status" value="1"/>
</dbReference>
<keyword evidence="3" id="KW-0879">Wnt signaling pathway</keyword>